<feature type="chain" id="PRO_5023559515" description="S-adenosylmethionine decarboxylase beta chain" evidence="10">
    <location>
        <begin position="1"/>
        <end position="76"/>
    </location>
</feature>
<keyword evidence="1 10" id="KW-0949">S-adenosyl-L-methionine</keyword>
<dbReference type="InterPro" id="IPR016067">
    <property type="entry name" value="S-AdoMet_deCO2ase_core"/>
</dbReference>
<accession>A0A0P1GKR0</accession>
<evidence type="ECO:0000256" key="4">
    <source>
        <dbReference type="ARBA" id="ARBA00023066"/>
    </source>
</evidence>
<dbReference type="SUPFAM" id="SSF56276">
    <property type="entry name" value="S-adenosylmethionine decarboxylase"/>
    <property type="match status" value="1"/>
</dbReference>
<evidence type="ECO:0000256" key="3">
    <source>
        <dbReference type="ARBA" id="ARBA00022813"/>
    </source>
</evidence>
<dbReference type="GO" id="GO:0004014">
    <property type="term" value="F:adenosylmethionine decarboxylase activity"/>
    <property type="evidence" value="ECO:0007669"/>
    <property type="project" value="UniProtKB-UniRule"/>
</dbReference>
<feature type="modified residue" description="Pyruvic acid (Ser); by autocatalysis" evidence="10">
    <location>
        <position position="77"/>
    </location>
</feature>
<keyword evidence="6 10" id="KW-0865">Zymogen</keyword>
<evidence type="ECO:0000256" key="1">
    <source>
        <dbReference type="ARBA" id="ARBA00022691"/>
    </source>
</evidence>
<dbReference type="Pfam" id="PF02675">
    <property type="entry name" value="AdoMet_dc"/>
    <property type="match status" value="1"/>
</dbReference>
<dbReference type="PANTHER" id="PTHR33866:SF2">
    <property type="entry name" value="S-ADENOSYLMETHIONINE DECARBOXYLASE PROENZYME"/>
    <property type="match status" value="1"/>
</dbReference>
<feature type="active site" description="Schiff-base intermediate with substrate; via pyruvic acid" evidence="10">
    <location>
        <position position="77"/>
    </location>
</feature>
<keyword evidence="4 10" id="KW-0745">Spermidine biosynthesis</keyword>
<dbReference type="GO" id="GO:0005829">
    <property type="term" value="C:cytosol"/>
    <property type="evidence" value="ECO:0007669"/>
    <property type="project" value="TreeGrafter"/>
</dbReference>
<comment type="pathway">
    <text evidence="10">Amine and polyamine biosynthesis; S-adenosylmethioninamine biosynthesis; S-adenosylmethioninamine from S-adenosyl-L-methionine: step 1/1.</text>
</comment>
<protein>
    <recommendedName>
        <fullName evidence="10">S-adenosylmethionine decarboxylase proenzyme</fullName>
        <shortName evidence="10">AdoMetDC</shortName>
        <shortName evidence="10">SAMDC</shortName>
        <ecNumber evidence="10">4.1.1.50</ecNumber>
    </recommendedName>
    <component>
        <recommendedName>
            <fullName evidence="10">S-adenosylmethionine decarboxylase beta chain</fullName>
        </recommendedName>
    </component>
    <component>
        <recommendedName>
            <fullName evidence="10">S-adenosylmethionine decarboxylase alpha chain</fullName>
        </recommendedName>
    </component>
</protein>
<evidence type="ECO:0000313" key="12">
    <source>
        <dbReference type="Proteomes" id="UP000054935"/>
    </source>
</evidence>
<dbReference type="EC" id="4.1.1.50" evidence="10"/>
<sequence length="136" mass="14431">MVLHAQGRYQGAMTHPHAPGAHLLMDLYDGRGFDDPAVIEAALRAAARAAGATVLSAGFHHFGTGAGVTGVLMLAESHISIHTWPERGFAAVDIFMCGEAQPDRAAQAIETALRPAHVELTRVLRGHSNHALQPSR</sequence>
<dbReference type="InterPro" id="IPR042286">
    <property type="entry name" value="AdoMetDC_C"/>
</dbReference>
<keyword evidence="2 10" id="KW-0210">Decarboxylase</keyword>
<dbReference type="GO" id="GO:0008295">
    <property type="term" value="P:spermidine biosynthetic process"/>
    <property type="evidence" value="ECO:0007669"/>
    <property type="project" value="UniProtKB-UniRule"/>
</dbReference>
<evidence type="ECO:0000256" key="2">
    <source>
        <dbReference type="ARBA" id="ARBA00022793"/>
    </source>
</evidence>
<proteinExistence type="inferred from homology"/>
<dbReference type="InterPro" id="IPR017716">
    <property type="entry name" value="S-AdoMet_deCOase_pro-enz"/>
</dbReference>
<feature type="site" description="Cleavage (non-hydrolytic); by autolysis" evidence="10">
    <location>
        <begin position="76"/>
        <end position="77"/>
    </location>
</feature>
<feature type="chain" id="PRO_5023559514" description="S-adenosylmethionine decarboxylase alpha chain" evidence="10">
    <location>
        <begin position="77"/>
        <end position="136"/>
    </location>
</feature>
<dbReference type="EMBL" id="CYSE01000014">
    <property type="protein sequence ID" value="CUH82507.1"/>
    <property type="molecule type" value="Genomic_DNA"/>
</dbReference>
<comment type="function">
    <text evidence="10">Catalyzes the decarboxylation of S-adenosylmethionine to S-adenosylmethioninamine (dcAdoMet), the propylamine donor required for the synthesis of the polyamines spermine and spermidine from the diamine putrescine.</text>
</comment>
<dbReference type="InterPro" id="IPR003826">
    <property type="entry name" value="AdoMetDC_fam_prok"/>
</dbReference>
<gene>
    <name evidence="10 11" type="primary">speH</name>
    <name evidence="11" type="ORF">TRN7648_04049</name>
</gene>
<evidence type="ECO:0000256" key="6">
    <source>
        <dbReference type="ARBA" id="ARBA00023145"/>
    </source>
</evidence>
<keyword evidence="3 10" id="KW-0068">Autocatalytic cleavage</keyword>
<dbReference type="NCBIfam" id="TIGR03330">
    <property type="entry name" value="SAM_DCase_Bsu"/>
    <property type="match status" value="1"/>
</dbReference>
<organism evidence="11 12">
    <name type="scientific">Tropicibacter naphthalenivorans</name>
    <dbReference type="NCBI Taxonomy" id="441103"/>
    <lineage>
        <taxon>Bacteria</taxon>
        <taxon>Pseudomonadati</taxon>
        <taxon>Pseudomonadota</taxon>
        <taxon>Alphaproteobacteria</taxon>
        <taxon>Rhodobacterales</taxon>
        <taxon>Roseobacteraceae</taxon>
        <taxon>Tropicibacter</taxon>
    </lineage>
</organism>
<evidence type="ECO:0000256" key="9">
    <source>
        <dbReference type="ARBA" id="ARBA00023317"/>
    </source>
</evidence>
<keyword evidence="9 10" id="KW-0670">Pyruvate</keyword>
<evidence type="ECO:0000256" key="8">
    <source>
        <dbReference type="ARBA" id="ARBA00023270"/>
    </source>
</evidence>
<comment type="cofactor">
    <cofactor evidence="10">
        <name>pyruvate</name>
        <dbReference type="ChEBI" id="CHEBI:15361"/>
    </cofactor>
    <text evidence="10">Binds 1 pyruvoyl group covalently per subunit.</text>
</comment>
<dbReference type="InterPro" id="IPR042284">
    <property type="entry name" value="AdoMetDC_N"/>
</dbReference>
<keyword evidence="12" id="KW-1185">Reference proteome</keyword>
<dbReference type="UniPathway" id="UPA00331">
    <property type="reaction ID" value="UER00451"/>
</dbReference>
<comment type="subunit">
    <text evidence="10">Heterotetramer of two alpha and two beta chains arranged as a dimer of alpha/beta heterodimers.</text>
</comment>
<dbReference type="Proteomes" id="UP000054935">
    <property type="component" value="Unassembled WGS sequence"/>
</dbReference>
<dbReference type="Gene3D" id="3.30.160.750">
    <property type="match status" value="1"/>
</dbReference>
<evidence type="ECO:0000256" key="5">
    <source>
        <dbReference type="ARBA" id="ARBA00023115"/>
    </source>
</evidence>
<name>A0A0P1GKR0_9RHOB</name>
<feature type="active site" description="Proton acceptor; for processing activity" evidence="10">
    <location>
        <position position="82"/>
    </location>
</feature>
<keyword evidence="5 10" id="KW-0620">Polyamine biosynthesis</keyword>
<dbReference type="AlphaFoldDB" id="A0A0P1GKR0"/>
<evidence type="ECO:0000256" key="7">
    <source>
        <dbReference type="ARBA" id="ARBA00023239"/>
    </source>
</evidence>
<dbReference type="Gene3D" id="3.30.360.110">
    <property type="entry name" value="S-adenosylmethionine decarboxylase domain"/>
    <property type="match status" value="1"/>
</dbReference>
<comment type="PTM">
    <text evidence="10">Is synthesized initially as an inactive proenzyme. Formation of the active enzyme involves a self-maturation process in which the active site pyruvoyl group is generated from an internal serine residue via an autocatalytic post-translational modification. Two non-identical subunits are generated from the proenzyme in this reaction, and the pyruvate is formed at the N-terminus of the alpha chain, which is derived from the carboxyl end of the proenzyme. The post-translation cleavage follows an unusual pathway, termed non-hydrolytic serinolysis, in which the side chain hydroxyl group of the serine supplies its oxygen atom to form the C-terminus of the beta chain, while the remainder of the serine residue undergoes an oxidative deamination to produce ammonia and the pyruvoyl group blocking the N-terminus of the alpha chain.</text>
</comment>
<comment type="catalytic activity">
    <reaction evidence="10">
        <text>S-adenosyl-L-methionine + H(+) = S-adenosyl 3-(methylsulfanyl)propylamine + CO2</text>
        <dbReference type="Rhea" id="RHEA:15981"/>
        <dbReference type="ChEBI" id="CHEBI:15378"/>
        <dbReference type="ChEBI" id="CHEBI:16526"/>
        <dbReference type="ChEBI" id="CHEBI:57443"/>
        <dbReference type="ChEBI" id="CHEBI:59789"/>
        <dbReference type="EC" id="4.1.1.50"/>
    </reaction>
</comment>
<reference evidence="11 12" key="1">
    <citation type="submission" date="2015-09" db="EMBL/GenBank/DDBJ databases">
        <authorList>
            <consortium name="Swine Surveillance"/>
        </authorList>
    </citation>
    <scope>NUCLEOTIDE SEQUENCE [LARGE SCALE GENOMIC DNA]</scope>
    <source>
        <strain evidence="11 12">CECT 7648</strain>
    </source>
</reference>
<keyword evidence="8 10" id="KW-0704">Schiff base</keyword>
<dbReference type="STRING" id="441103.TRN7648_04049"/>
<feature type="active site" description="Proton donor; for catalytic activity" evidence="10">
    <location>
        <position position="97"/>
    </location>
</feature>
<evidence type="ECO:0000256" key="10">
    <source>
        <dbReference type="HAMAP-Rule" id="MF_00464"/>
    </source>
</evidence>
<dbReference type="HAMAP" id="MF_00464">
    <property type="entry name" value="AdoMetDC_1"/>
    <property type="match status" value="1"/>
</dbReference>
<evidence type="ECO:0000313" key="11">
    <source>
        <dbReference type="EMBL" id="CUH82507.1"/>
    </source>
</evidence>
<keyword evidence="7 10" id="KW-0456">Lyase</keyword>
<comment type="similarity">
    <text evidence="10">Belongs to the prokaryotic AdoMetDC family. Type 1 subfamily.</text>
</comment>
<dbReference type="PANTHER" id="PTHR33866">
    <property type="entry name" value="S-ADENOSYLMETHIONINE DECARBOXYLASE PROENZYME"/>
    <property type="match status" value="1"/>
</dbReference>